<evidence type="ECO:0000256" key="9">
    <source>
        <dbReference type="RuleBase" id="RU000682"/>
    </source>
</evidence>
<dbReference type="GeneTree" id="ENSGT00940000165452"/>
<dbReference type="InterPro" id="IPR020479">
    <property type="entry name" value="HD_metazoa"/>
</dbReference>
<feature type="region of interest" description="Disordered" evidence="10">
    <location>
        <begin position="1"/>
        <end position="24"/>
    </location>
</feature>
<protein>
    <submittedName>
        <fullName evidence="12">NK3 homeobox 3</fullName>
    </submittedName>
</protein>
<dbReference type="PRINTS" id="PR00024">
    <property type="entry name" value="HOMEOBOX"/>
</dbReference>
<dbReference type="Gene3D" id="1.10.10.60">
    <property type="entry name" value="Homeodomain-like"/>
    <property type="match status" value="1"/>
</dbReference>
<dbReference type="InterPro" id="IPR001356">
    <property type="entry name" value="HD"/>
</dbReference>
<dbReference type="InterPro" id="IPR017970">
    <property type="entry name" value="Homeobox_CS"/>
</dbReference>
<keyword evidence="13" id="KW-1185">Reference proteome</keyword>
<dbReference type="Pfam" id="PF00046">
    <property type="entry name" value="Homeodomain"/>
    <property type="match status" value="1"/>
</dbReference>
<dbReference type="SMART" id="SM00389">
    <property type="entry name" value="HOX"/>
    <property type="match status" value="1"/>
</dbReference>
<evidence type="ECO:0000256" key="7">
    <source>
        <dbReference type="ARBA" id="ARBA00023242"/>
    </source>
</evidence>
<evidence type="ECO:0000256" key="4">
    <source>
        <dbReference type="ARBA" id="ARBA00023125"/>
    </source>
</evidence>
<dbReference type="PROSITE" id="PS50071">
    <property type="entry name" value="HOMEOBOX_2"/>
    <property type="match status" value="1"/>
</dbReference>
<name>A0A3Q2NRA1_FUNHE</name>
<dbReference type="CDD" id="cd00086">
    <property type="entry name" value="homeodomain"/>
    <property type="match status" value="1"/>
</dbReference>
<dbReference type="Ensembl" id="ENSFHET00000013600.1">
    <property type="protein sequence ID" value="ENSFHEP00000001602.1"/>
    <property type="gene ID" value="ENSFHEG00000002355.1"/>
</dbReference>
<dbReference type="GO" id="GO:0000978">
    <property type="term" value="F:RNA polymerase II cis-regulatory region sequence-specific DNA binding"/>
    <property type="evidence" value="ECO:0007669"/>
    <property type="project" value="TreeGrafter"/>
</dbReference>
<keyword evidence="7 8" id="KW-0539">Nucleus</keyword>
<dbReference type="SUPFAM" id="SSF46689">
    <property type="entry name" value="Homeodomain-like"/>
    <property type="match status" value="1"/>
</dbReference>
<evidence type="ECO:0000256" key="5">
    <source>
        <dbReference type="ARBA" id="ARBA00023155"/>
    </source>
</evidence>
<proteinExistence type="predicted"/>
<dbReference type="GO" id="GO:0005634">
    <property type="term" value="C:nucleus"/>
    <property type="evidence" value="ECO:0007669"/>
    <property type="project" value="UniProtKB-SubCell"/>
</dbReference>
<dbReference type="GO" id="GO:0030154">
    <property type="term" value="P:cell differentiation"/>
    <property type="evidence" value="ECO:0007669"/>
    <property type="project" value="TreeGrafter"/>
</dbReference>
<dbReference type="Proteomes" id="UP000265000">
    <property type="component" value="Unplaced"/>
</dbReference>
<evidence type="ECO:0000256" key="3">
    <source>
        <dbReference type="ARBA" id="ARBA00023015"/>
    </source>
</evidence>
<dbReference type="InterPro" id="IPR009057">
    <property type="entry name" value="Homeodomain-like_sf"/>
</dbReference>
<dbReference type="InterPro" id="IPR050394">
    <property type="entry name" value="Homeobox_NK-like"/>
</dbReference>
<feature type="domain" description="Homeobox" evidence="11">
    <location>
        <begin position="16"/>
        <end position="76"/>
    </location>
</feature>
<evidence type="ECO:0000256" key="2">
    <source>
        <dbReference type="ARBA" id="ARBA00022473"/>
    </source>
</evidence>
<keyword evidence="3" id="KW-0805">Transcription regulation</keyword>
<evidence type="ECO:0000313" key="12">
    <source>
        <dbReference type="Ensembl" id="ENSFHEP00000001602.1"/>
    </source>
</evidence>
<dbReference type="STRING" id="8078.ENSFHEP00000001602"/>
<dbReference type="PANTHER" id="PTHR24340">
    <property type="entry name" value="HOMEOBOX PROTEIN NKX"/>
    <property type="match status" value="1"/>
</dbReference>
<evidence type="ECO:0000256" key="8">
    <source>
        <dbReference type="PROSITE-ProRule" id="PRU00108"/>
    </source>
</evidence>
<feature type="DNA-binding region" description="Homeobox" evidence="8">
    <location>
        <begin position="18"/>
        <end position="77"/>
    </location>
</feature>
<keyword evidence="2" id="KW-0217">Developmental protein</keyword>
<reference evidence="12" key="2">
    <citation type="submission" date="2025-09" db="UniProtKB">
        <authorList>
            <consortium name="Ensembl"/>
        </authorList>
    </citation>
    <scope>IDENTIFICATION</scope>
</reference>
<comment type="subcellular location">
    <subcellularLocation>
        <location evidence="1 8 9">Nucleus</location>
    </subcellularLocation>
</comment>
<evidence type="ECO:0000256" key="6">
    <source>
        <dbReference type="ARBA" id="ARBA00023163"/>
    </source>
</evidence>
<reference evidence="12" key="1">
    <citation type="submission" date="2025-08" db="UniProtKB">
        <authorList>
            <consortium name="Ensembl"/>
        </authorList>
    </citation>
    <scope>IDENTIFICATION</scope>
</reference>
<feature type="compositionally biased region" description="Basic residues" evidence="10">
    <location>
        <begin position="13"/>
        <end position="22"/>
    </location>
</feature>
<keyword evidence="4 8" id="KW-0238">DNA-binding</keyword>
<evidence type="ECO:0000256" key="1">
    <source>
        <dbReference type="ARBA" id="ARBA00004123"/>
    </source>
</evidence>
<sequence>KDQQSCSTEGRRGKPMAKRRSRAAFSHAQVHELERRFSAQRYLSGPERADLACALKLTETQVKIWFQNRRYKTKRRQLATGLAALSSPKTVAVKVLVRNEQWTPGSGAHIPMTVPLHHGYQHHPYLHQFYQPYGTERRSCVGMF</sequence>
<accession>A0A3Q2NRA1</accession>
<dbReference type="AlphaFoldDB" id="A0A3Q2NRA1"/>
<dbReference type="GO" id="GO:0000981">
    <property type="term" value="F:DNA-binding transcription factor activity, RNA polymerase II-specific"/>
    <property type="evidence" value="ECO:0007669"/>
    <property type="project" value="InterPro"/>
</dbReference>
<keyword evidence="6" id="KW-0804">Transcription</keyword>
<dbReference type="PANTHER" id="PTHR24340:SF73">
    <property type="entry name" value="HOMEOBOX PROTEIN BAGPIPE-RELATED"/>
    <property type="match status" value="1"/>
</dbReference>
<evidence type="ECO:0000313" key="13">
    <source>
        <dbReference type="Proteomes" id="UP000265000"/>
    </source>
</evidence>
<dbReference type="PROSITE" id="PS00027">
    <property type="entry name" value="HOMEOBOX_1"/>
    <property type="match status" value="1"/>
</dbReference>
<organism evidence="12 13">
    <name type="scientific">Fundulus heteroclitus</name>
    <name type="common">Killifish</name>
    <name type="synonym">Mummichog</name>
    <dbReference type="NCBI Taxonomy" id="8078"/>
    <lineage>
        <taxon>Eukaryota</taxon>
        <taxon>Metazoa</taxon>
        <taxon>Chordata</taxon>
        <taxon>Craniata</taxon>
        <taxon>Vertebrata</taxon>
        <taxon>Euteleostomi</taxon>
        <taxon>Actinopterygii</taxon>
        <taxon>Neopterygii</taxon>
        <taxon>Teleostei</taxon>
        <taxon>Neoteleostei</taxon>
        <taxon>Acanthomorphata</taxon>
        <taxon>Ovalentaria</taxon>
        <taxon>Atherinomorphae</taxon>
        <taxon>Cyprinodontiformes</taxon>
        <taxon>Fundulidae</taxon>
        <taxon>Fundulus</taxon>
    </lineage>
</organism>
<evidence type="ECO:0000256" key="10">
    <source>
        <dbReference type="SAM" id="MobiDB-lite"/>
    </source>
</evidence>
<evidence type="ECO:0000259" key="11">
    <source>
        <dbReference type="PROSITE" id="PS50071"/>
    </source>
</evidence>
<keyword evidence="5 8" id="KW-0371">Homeobox</keyword>